<dbReference type="Proteomes" id="UP000290958">
    <property type="component" value="Unassembled WGS sequence"/>
</dbReference>
<accession>A0A4Q1KKX3</accession>
<evidence type="ECO:0000256" key="1">
    <source>
        <dbReference type="SAM" id="SignalP"/>
    </source>
</evidence>
<dbReference type="RefSeq" id="WP_129403092.1">
    <property type="nucleotide sequence ID" value="NZ_SBKP01000002.1"/>
</dbReference>
<gene>
    <name evidence="2" type="ORF">EQG66_03150</name>
</gene>
<keyword evidence="3" id="KW-1185">Reference proteome</keyword>
<organism evidence="2 3">
    <name type="scientific">Sphingobium fluviale</name>
    <dbReference type="NCBI Taxonomy" id="2506423"/>
    <lineage>
        <taxon>Bacteria</taxon>
        <taxon>Pseudomonadati</taxon>
        <taxon>Pseudomonadota</taxon>
        <taxon>Alphaproteobacteria</taxon>
        <taxon>Sphingomonadales</taxon>
        <taxon>Sphingomonadaceae</taxon>
        <taxon>Sphingobium</taxon>
    </lineage>
</organism>
<name>A0A4Q1KKX3_9SPHN</name>
<dbReference type="OrthoDB" id="7474955at2"/>
<evidence type="ECO:0000313" key="3">
    <source>
        <dbReference type="Proteomes" id="UP000290958"/>
    </source>
</evidence>
<comment type="caution">
    <text evidence="2">The sequence shown here is derived from an EMBL/GenBank/DDBJ whole genome shotgun (WGS) entry which is preliminary data.</text>
</comment>
<dbReference type="AlphaFoldDB" id="A0A4Q1KKX3"/>
<protein>
    <submittedName>
        <fullName evidence="2">Uncharacterized protein</fullName>
    </submittedName>
</protein>
<proteinExistence type="predicted"/>
<feature type="chain" id="PRO_5020723818" evidence="1">
    <location>
        <begin position="17"/>
        <end position="101"/>
    </location>
</feature>
<dbReference type="EMBL" id="SBKP01000002">
    <property type="protein sequence ID" value="RXR30342.1"/>
    <property type="molecule type" value="Genomic_DNA"/>
</dbReference>
<keyword evidence="1" id="KW-0732">Signal</keyword>
<feature type="signal peptide" evidence="1">
    <location>
        <begin position="1"/>
        <end position="16"/>
    </location>
</feature>
<evidence type="ECO:0000313" key="2">
    <source>
        <dbReference type="EMBL" id="RXR30342.1"/>
    </source>
</evidence>
<reference evidence="3" key="1">
    <citation type="submission" date="2019-01" db="EMBL/GenBank/DDBJ databases">
        <title>Cytophagaceae bacterium strain CAR-16.</title>
        <authorList>
            <person name="Chen W.-M."/>
        </authorList>
    </citation>
    <scope>NUCLEOTIDE SEQUENCE [LARGE SCALE GENOMIC DNA]</scope>
    <source>
        <strain evidence="3">CHR27</strain>
    </source>
</reference>
<sequence>MILIAMIFAAATPAVAVPKARQAYAGCLTQFTNDAVDRKMPKEEFVPGLKAKCADKEATFRAALIAANKADGMSEKESAADAEDQVNGYIEQMTDNFASGN</sequence>